<dbReference type="InterPro" id="IPR036412">
    <property type="entry name" value="HAD-like_sf"/>
</dbReference>
<sequence length="270" mass="30316">MNKAIALDMDNTLLNSKKEISRRNKSVLKKLHNSGIKIILCSGRPYNSLRPYLENLDLFQPNDICICFNGGLVESSDAKQKIDSHTISKDDLIPVIKLAESEHFTLDLVAENKVYSLAEFGKSHYEDYMGKFMPFENTTFDKIPIDVVFFKAMVIGSVSENTKLRTQIEKLNLFHTTRSHPTFLEILPLKVNKAVGLKTALNYLNIDRKDLIAFGDEANDQEMIEFAGTGVAMGNAVPELKEIADEITVSNDLDGVAVFLEKVFPQILNN</sequence>
<name>A0AAU9DBQ4_9LACO</name>
<keyword evidence="2" id="KW-1185">Reference proteome</keyword>
<dbReference type="SUPFAM" id="SSF56784">
    <property type="entry name" value="HAD-like"/>
    <property type="match status" value="1"/>
</dbReference>
<dbReference type="Pfam" id="PF08282">
    <property type="entry name" value="Hydrolase_3"/>
    <property type="match status" value="1"/>
</dbReference>
<organism evidence="1 2">
    <name type="scientific">Xylocopilactobacillus apis</name>
    <dbReference type="NCBI Taxonomy" id="2932183"/>
    <lineage>
        <taxon>Bacteria</taxon>
        <taxon>Bacillati</taxon>
        <taxon>Bacillota</taxon>
        <taxon>Bacilli</taxon>
        <taxon>Lactobacillales</taxon>
        <taxon>Lactobacillaceae</taxon>
        <taxon>Xylocopilactobacillus</taxon>
    </lineage>
</organism>
<dbReference type="AlphaFoldDB" id="A0AAU9DBQ4"/>
<dbReference type="RefSeq" id="WP_317696076.1">
    <property type="nucleotide sequence ID" value="NZ_AP026801.1"/>
</dbReference>
<gene>
    <name evidence="1" type="ORF">KIMC2_17570</name>
</gene>
<protein>
    <submittedName>
        <fullName evidence="1">Haloacid dehalogenase</fullName>
    </submittedName>
</protein>
<evidence type="ECO:0000313" key="2">
    <source>
        <dbReference type="Proteomes" id="UP001321804"/>
    </source>
</evidence>
<dbReference type="PANTHER" id="PTHR10000">
    <property type="entry name" value="PHOSPHOSERINE PHOSPHATASE"/>
    <property type="match status" value="1"/>
</dbReference>
<dbReference type="GO" id="GO:0000287">
    <property type="term" value="F:magnesium ion binding"/>
    <property type="evidence" value="ECO:0007669"/>
    <property type="project" value="TreeGrafter"/>
</dbReference>
<dbReference type="SFLD" id="SFLDG01140">
    <property type="entry name" value="C2.B:_Phosphomannomutase_and_P"/>
    <property type="match status" value="1"/>
</dbReference>
<dbReference type="Gene3D" id="3.30.1240.10">
    <property type="match status" value="1"/>
</dbReference>
<evidence type="ECO:0000313" key="1">
    <source>
        <dbReference type="EMBL" id="BDR57195.1"/>
    </source>
</evidence>
<dbReference type="KEGG" id="xak:KIMC2_17570"/>
<dbReference type="InterPro" id="IPR006379">
    <property type="entry name" value="HAD-SF_hydro_IIB"/>
</dbReference>
<dbReference type="PANTHER" id="PTHR10000:SF8">
    <property type="entry name" value="HAD SUPERFAMILY HYDROLASE-LIKE, TYPE 3"/>
    <property type="match status" value="1"/>
</dbReference>
<dbReference type="Proteomes" id="UP001321804">
    <property type="component" value="Chromosome"/>
</dbReference>
<dbReference type="NCBIfam" id="TIGR01484">
    <property type="entry name" value="HAD-SF-IIB"/>
    <property type="match status" value="1"/>
</dbReference>
<dbReference type="InterPro" id="IPR023214">
    <property type="entry name" value="HAD_sf"/>
</dbReference>
<proteinExistence type="predicted"/>
<dbReference type="Gene3D" id="3.40.50.1000">
    <property type="entry name" value="HAD superfamily/HAD-like"/>
    <property type="match status" value="1"/>
</dbReference>
<dbReference type="InterPro" id="IPR000150">
    <property type="entry name" value="Cof"/>
</dbReference>
<dbReference type="GO" id="GO:0016791">
    <property type="term" value="F:phosphatase activity"/>
    <property type="evidence" value="ECO:0007669"/>
    <property type="project" value="TreeGrafter"/>
</dbReference>
<dbReference type="NCBIfam" id="TIGR00099">
    <property type="entry name" value="Cof-subfamily"/>
    <property type="match status" value="1"/>
</dbReference>
<accession>A0AAU9DBQ4</accession>
<dbReference type="SFLD" id="SFLDS00003">
    <property type="entry name" value="Haloacid_Dehalogenase"/>
    <property type="match status" value="1"/>
</dbReference>
<dbReference type="CDD" id="cd07516">
    <property type="entry name" value="HAD_Pase"/>
    <property type="match status" value="1"/>
</dbReference>
<dbReference type="GO" id="GO:0005829">
    <property type="term" value="C:cytosol"/>
    <property type="evidence" value="ECO:0007669"/>
    <property type="project" value="TreeGrafter"/>
</dbReference>
<reference evidence="1 2" key="1">
    <citation type="journal article" date="2023" name="Microbiol. Spectr.">
        <title>Symbiosis of Carpenter Bees with Uncharacterized Lactic Acid Bacteria Showing NAD Auxotrophy.</title>
        <authorList>
            <person name="Kawasaki S."/>
            <person name="Ozawa K."/>
            <person name="Mori T."/>
            <person name="Yamamoto A."/>
            <person name="Ito M."/>
            <person name="Ohkuma M."/>
            <person name="Sakamoto M."/>
            <person name="Matsutani M."/>
        </authorList>
    </citation>
    <scope>NUCLEOTIDE SEQUENCE [LARGE SCALE GENOMIC DNA]</scope>
    <source>
        <strain evidence="1 2">KimC2</strain>
    </source>
</reference>
<dbReference type="EMBL" id="AP026801">
    <property type="protein sequence ID" value="BDR57195.1"/>
    <property type="molecule type" value="Genomic_DNA"/>
</dbReference>